<dbReference type="EMBL" id="CP000806">
    <property type="protein sequence ID" value="ACB49982.1"/>
    <property type="molecule type" value="Genomic_DNA"/>
</dbReference>
<dbReference type="SUPFAM" id="SSF52980">
    <property type="entry name" value="Restriction endonuclease-like"/>
    <property type="match status" value="1"/>
</dbReference>
<dbReference type="InterPro" id="IPR012296">
    <property type="entry name" value="Nuclease_put_TT1808"/>
</dbReference>
<evidence type="ECO:0000313" key="2">
    <source>
        <dbReference type="EMBL" id="ACB49982.1"/>
    </source>
</evidence>
<keyword evidence="3" id="KW-1185">Reference proteome</keyword>
<sequence>MQVTIPKNLSIEDYLKQEEKADFKSEYINGNIIPMAGGTVNHNQIAVNITTELNYAFKKRDYRVYMGDVRLWIPEKNIFTYPDIMVIKGDPIYYENRKDTILNPSLIIEVLSPSTKNYDKEGKFSAYRTIQGFSEYILVSQTKTYGGKFTKTDAKTWLFQEFYEEDQTITIQLENISLQFDDIYHKVDF</sequence>
<accession>B1WQ60</accession>
<dbReference type="eggNOG" id="COG4636">
    <property type="taxonomic scope" value="Bacteria"/>
</dbReference>
<feature type="domain" description="Putative restriction endonuclease" evidence="1">
    <location>
        <begin position="12"/>
        <end position="171"/>
    </location>
</feature>
<protein>
    <recommendedName>
        <fullName evidence="1">Putative restriction endonuclease domain-containing protein</fullName>
    </recommendedName>
</protein>
<dbReference type="HOGENOM" id="CLU_076312_6_0_3"/>
<dbReference type="Proteomes" id="UP000001203">
    <property type="component" value="Chromosome circular"/>
</dbReference>
<dbReference type="PANTHER" id="PTHR36558">
    <property type="entry name" value="GLR1098 PROTEIN"/>
    <property type="match status" value="1"/>
</dbReference>
<dbReference type="RefSeq" id="WP_009547806.1">
    <property type="nucleotide sequence ID" value="NC_010546.1"/>
</dbReference>
<dbReference type="PANTHER" id="PTHR36558:SF1">
    <property type="entry name" value="RESTRICTION ENDONUCLEASE DOMAIN-CONTAINING PROTEIN-RELATED"/>
    <property type="match status" value="1"/>
</dbReference>
<gene>
    <name evidence="2" type="ordered locus">cce_0631</name>
</gene>
<name>B1WQ60_CROS5</name>
<dbReference type="CDD" id="cd06260">
    <property type="entry name" value="DUF820-like"/>
    <property type="match status" value="1"/>
</dbReference>
<dbReference type="InterPro" id="IPR011335">
    <property type="entry name" value="Restrct_endonuc-II-like"/>
</dbReference>
<organism evidence="2 3">
    <name type="scientific">Crocosphaera subtropica (strain ATCC 51142 / BH68)</name>
    <name type="common">Cyanothece sp. (strain ATCC 51142)</name>
    <dbReference type="NCBI Taxonomy" id="43989"/>
    <lineage>
        <taxon>Bacteria</taxon>
        <taxon>Bacillati</taxon>
        <taxon>Cyanobacteriota</taxon>
        <taxon>Cyanophyceae</taxon>
        <taxon>Oscillatoriophycideae</taxon>
        <taxon>Chroococcales</taxon>
        <taxon>Aphanothecaceae</taxon>
        <taxon>Crocosphaera</taxon>
        <taxon>Crocosphaera subtropica</taxon>
    </lineage>
</organism>
<evidence type="ECO:0000313" key="3">
    <source>
        <dbReference type="Proteomes" id="UP000001203"/>
    </source>
</evidence>
<dbReference type="OrthoDB" id="428347at2"/>
<evidence type="ECO:0000259" key="1">
    <source>
        <dbReference type="Pfam" id="PF05685"/>
    </source>
</evidence>
<dbReference type="Gene3D" id="3.90.1570.10">
    <property type="entry name" value="tt1808, chain A"/>
    <property type="match status" value="1"/>
</dbReference>
<proteinExistence type="predicted"/>
<reference evidence="2 3" key="1">
    <citation type="journal article" date="2008" name="Proc. Natl. Acad. Sci. U.S.A.">
        <title>The genome of Cyanothece 51142, a unicellular diazotrophic cyanobacterium important in the marine nitrogen cycle.</title>
        <authorList>
            <person name="Welsh E.A."/>
            <person name="Liberton M."/>
            <person name="Stoeckel J."/>
            <person name="Loh T."/>
            <person name="Elvitigala T."/>
            <person name="Wang C."/>
            <person name="Wollam A."/>
            <person name="Fulton R.S."/>
            <person name="Clifton S.W."/>
            <person name="Jacobs J.M."/>
            <person name="Aurora R."/>
            <person name="Ghosh B.K."/>
            <person name="Sherman L.A."/>
            <person name="Smith R.D."/>
            <person name="Wilson R.K."/>
            <person name="Pakrasi H.B."/>
        </authorList>
    </citation>
    <scope>NUCLEOTIDE SEQUENCE [LARGE SCALE GENOMIC DNA]</scope>
    <source>
        <strain evidence="3">ATCC 51142 / BH68</strain>
    </source>
</reference>
<dbReference type="STRING" id="43989.cce_0631"/>
<dbReference type="KEGG" id="cyt:cce_0631"/>
<dbReference type="AlphaFoldDB" id="B1WQ60"/>
<dbReference type="Pfam" id="PF05685">
    <property type="entry name" value="Uma2"/>
    <property type="match status" value="1"/>
</dbReference>
<dbReference type="InterPro" id="IPR008538">
    <property type="entry name" value="Uma2"/>
</dbReference>